<dbReference type="InterPro" id="IPR036915">
    <property type="entry name" value="Cyclin-like_sf"/>
</dbReference>
<dbReference type="InterPro" id="IPR013763">
    <property type="entry name" value="Cyclin-like_dom"/>
</dbReference>
<proteinExistence type="inferred from homology"/>
<keyword evidence="2" id="KW-0132">Cell division</keyword>
<dbReference type="GO" id="GO:0044772">
    <property type="term" value="P:mitotic cell cycle phase transition"/>
    <property type="evidence" value="ECO:0007669"/>
    <property type="project" value="InterPro"/>
</dbReference>
<dbReference type="InterPro" id="IPR048258">
    <property type="entry name" value="Cyclins_cyclin-box"/>
</dbReference>
<protein>
    <submittedName>
        <fullName evidence="9">Cyclin A/B/D/E</fullName>
    </submittedName>
</protein>
<comment type="caution">
    <text evidence="9">The sequence shown here is derived from an EMBL/GenBank/DDBJ whole genome shotgun (WGS) entry which is preliminary data.</text>
</comment>
<evidence type="ECO:0000313" key="10">
    <source>
        <dbReference type="Proteomes" id="UP000245207"/>
    </source>
</evidence>
<keyword evidence="6" id="KW-0175">Coiled coil</keyword>
<feature type="domain" description="Cyclin-like" evidence="7">
    <location>
        <begin position="177"/>
        <end position="261"/>
    </location>
</feature>
<sequence>MVTTRTGFKKPITKAQSAANHIMTSAVDHSLPIIAQGKRSKRRSLGVKKPIAKAQSVANRTRLISELQQENQSLEELKRLHQKLNNNEQMEGFRRENGLIIFRDSKVASGITTTKPKDPVIINIEGLQSVANRTHSKVEYVEEIYSFYKLSETERCLRNYMDFQPDINARMRTTLLDWLIQAHNKYKLMPETLYLTINIVDRYLSITTVARTELRLVGISALLISSKYEDIRPPPVNDMITISDSAYSREQILAMEKAILSRLGWRLTLKIPYVFAVWYTKASLPSDNEMENMVFFFTELGLMDYSVTIRNNPSKLAASAVYAARCTLNKTPAWTETLKHYTGCGEDQLRDCAKSLVSFHARASENKFNAVYKKYVNPDLSAVSLRPPATSLLVVNHHK</sequence>
<dbReference type="FunFam" id="1.10.472.10:FF:000001">
    <property type="entry name" value="G2/mitotic-specific cyclin"/>
    <property type="match status" value="1"/>
</dbReference>
<evidence type="ECO:0000256" key="5">
    <source>
        <dbReference type="RuleBase" id="RU000383"/>
    </source>
</evidence>
<dbReference type="SMART" id="SM01332">
    <property type="entry name" value="Cyclin_C"/>
    <property type="match status" value="1"/>
</dbReference>
<comment type="similarity">
    <text evidence="1">Belongs to the cyclin family. Cyclin AB subfamily.</text>
</comment>
<gene>
    <name evidence="9" type="ORF">CTI12_AA348600</name>
</gene>
<evidence type="ECO:0000259" key="7">
    <source>
        <dbReference type="SMART" id="SM00385"/>
    </source>
</evidence>
<dbReference type="SMART" id="SM00385">
    <property type="entry name" value="CYCLIN"/>
    <property type="match status" value="2"/>
</dbReference>
<dbReference type="Pfam" id="PF00134">
    <property type="entry name" value="Cyclin_N"/>
    <property type="match status" value="1"/>
</dbReference>
<feature type="domain" description="Cyclin C-terminal" evidence="8">
    <location>
        <begin position="270"/>
        <end position="389"/>
    </location>
</feature>
<dbReference type="PIRSF" id="PIRSF001771">
    <property type="entry name" value="Cyclin_A_B_D_E"/>
    <property type="match status" value="1"/>
</dbReference>
<keyword evidence="4" id="KW-0131">Cell cycle</keyword>
<feature type="domain" description="Cyclin-like" evidence="7">
    <location>
        <begin position="274"/>
        <end position="358"/>
    </location>
</feature>
<reference evidence="9 10" key="1">
    <citation type="journal article" date="2018" name="Mol. Plant">
        <title>The genome of Artemisia annua provides insight into the evolution of Asteraceae family and artemisinin biosynthesis.</title>
        <authorList>
            <person name="Shen Q."/>
            <person name="Zhang L."/>
            <person name="Liao Z."/>
            <person name="Wang S."/>
            <person name="Yan T."/>
            <person name="Shi P."/>
            <person name="Liu M."/>
            <person name="Fu X."/>
            <person name="Pan Q."/>
            <person name="Wang Y."/>
            <person name="Lv Z."/>
            <person name="Lu X."/>
            <person name="Zhang F."/>
            <person name="Jiang W."/>
            <person name="Ma Y."/>
            <person name="Chen M."/>
            <person name="Hao X."/>
            <person name="Li L."/>
            <person name="Tang Y."/>
            <person name="Lv G."/>
            <person name="Zhou Y."/>
            <person name="Sun X."/>
            <person name="Brodelius P.E."/>
            <person name="Rose J.K.C."/>
            <person name="Tang K."/>
        </authorList>
    </citation>
    <scope>NUCLEOTIDE SEQUENCE [LARGE SCALE GENOMIC DNA]</scope>
    <source>
        <strain evidence="10">cv. Huhao1</strain>
        <tissue evidence="9">Leaf</tissue>
    </source>
</reference>
<dbReference type="STRING" id="35608.A0A2U1ML34"/>
<dbReference type="Gene3D" id="1.10.472.10">
    <property type="entry name" value="Cyclin-like"/>
    <property type="match status" value="2"/>
</dbReference>
<dbReference type="PROSITE" id="PS00292">
    <property type="entry name" value="CYCLINS"/>
    <property type="match status" value="1"/>
</dbReference>
<feature type="coiled-coil region" evidence="6">
    <location>
        <begin position="57"/>
        <end position="87"/>
    </location>
</feature>
<accession>A0A2U1ML34</accession>
<dbReference type="AlphaFoldDB" id="A0A2U1ML34"/>
<evidence type="ECO:0000256" key="2">
    <source>
        <dbReference type="ARBA" id="ARBA00022618"/>
    </source>
</evidence>
<dbReference type="PANTHER" id="PTHR10177">
    <property type="entry name" value="CYCLINS"/>
    <property type="match status" value="1"/>
</dbReference>
<evidence type="ECO:0000256" key="6">
    <source>
        <dbReference type="SAM" id="Coils"/>
    </source>
</evidence>
<dbReference type="InterPro" id="IPR046965">
    <property type="entry name" value="Cyclin_A/B-like"/>
</dbReference>
<name>A0A2U1ML34_ARTAN</name>
<evidence type="ECO:0000256" key="4">
    <source>
        <dbReference type="ARBA" id="ARBA00023306"/>
    </source>
</evidence>
<dbReference type="OrthoDB" id="5590282at2759"/>
<dbReference type="SUPFAM" id="SSF47954">
    <property type="entry name" value="Cyclin-like"/>
    <property type="match status" value="2"/>
</dbReference>
<dbReference type="GO" id="GO:0051301">
    <property type="term" value="P:cell division"/>
    <property type="evidence" value="ECO:0007669"/>
    <property type="project" value="UniProtKB-KW"/>
</dbReference>
<keyword evidence="10" id="KW-1185">Reference proteome</keyword>
<evidence type="ECO:0000259" key="8">
    <source>
        <dbReference type="SMART" id="SM01332"/>
    </source>
</evidence>
<keyword evidence="3 5" id="KW-0195">Cyclin</keyword>
<dbReference type="Pfam" id="PF02984">
    <property type="entry name" value="Cyclin_C"/>
    <property type="match status" value="1"/>
</dbReference>
<dbReference type="InterPro" id="IPR039361">
    <property type="entry name" value="Cyclin"/>
</dbReference>
<dbReference type="Proteomes" id="UP000245207">
    <property type="component" value="Unassembled WGS sequence"/>
</dbReference>
<evidence type="ECO:0000256" key="1">
    <source>
        <dbReference type="ARBA" id="ARBA00006955"/>
    </source>
</evidence>
<dbReference type="GO" id="GO:0016538">
    <property type="term" value="F:cyclin-dependent protein serine/threonine kinase regulator activity"/>
    <property type="evidence" value="ECO:0007669"/>
    <property type="project" value="InterPro"/>
</dbReference>
<evidence type="ECO:0000256" key="3">
    <source>
        <dbReference type="ARBA" id="ARBA00023127"/>
    </source>
</evidence>
<dbReference type="InterPro" id="IPR004367">
    <property type="entry name" value="Cyclin_C-dom"/>
</dbReference>
<organism evidence="9 10">
    <name type="scientific">Artemisia annua</name>
    <name type="common">Sweet wormwood</name>
    <dbReference type="NCBI Taxonomy" id="35608"/>
    <lineage>
        <taxon>Eukaryota</taxon>
        <taxon>Viridiplantae</taxon>
        <taxon>Streptophyta</taxon>
        <taxon>Embryophyta</taxon>
        <taxon>Tracheophyta</taxon>
        <taxon>Spermatophyta</taxon>
        <taxon>Magnoliopsida</taxon>
        <taxon>eudicotyledons</taxon>
        <taxon>Gunneridae</taxon>
        <taxon>Pentapetalae</taxon>
        <taxon>asterids</taxon>
        <taxon>campanulids</taxon>
        <taxon>Asterales</taxon>
        <taxon>Asteraceae</taxon>
        <taxon>Asteroideae</taxon>
        <taxon>Anthemideae</taxon>
        <taxon>Artemisiinae</taxon>
        <taxon>Artemisia</taxon>
    </lineage>
</organism>
<dbReference type="EMBL" id="PKPP01004987">
    <property type="protein sequence ID" value="PWA61936.1"/>
    <property type="molecule type" value="Genomic_DNA"/>
</dbReference>
<dbReference type="InterPro" id="IPR006671">
    <property type="entry name" value="Cyclin_N"/>
</dbReference>
<evidence type="ECO:0000313" key="9">
    <source>
        <dbReference type="EMBL" id="PWA61936.1"/>
    </source>
</evidence>